<evidence type="ECO:0000313" key="7">
    <source>
        <dbReference type="Proteomes" id="UP000694404"/>
    </source>
</evidence>
<sequence length="155" mass="16410">MASVAPSLLDAIATDFLTCPICLERLRRPKILPCLHTYCQGCLEGLLGAGPRLRCPECREDVSLPQGVAGLKTNFFVNGLLELVRPVGEAGLSCALCPLIGQEGGRPAISHCLDCADSLWGRGSAGAMGPAGARRFLRGWDQAPKGRAQVGWMGH</sequence>
<dbReference type="InterPro" id="IPR013083">
    <property type="entry name" value="Znf_RING/FYVE/PHD"/>
</dbReference>
<dbReference type="Proteomes" id="UP000694404">
    <property type="component" value="Unplaced"/>
</dbReference>
<dbReference type="SUPFAM" id="SSF57850">
    <property type="entry name" value="RING/U-box"/>
    <property type="match status" value="1"/>
</dbReference>
<dbReference type="AlphaFoldDB" id="A0A8C0HEE8"/>
<dbReference type="PANTHER" id="PTHR25462:SF299">
    <property type="entry name" value="E3 UBIQUITIN-PROTEIN LIGASE TRIM56"/>
    <property type="match status" value="1"/>
</dbReference>
<dbReference type="Ensembl" id="ENSCABT00000022765.1">
    <property type="protein sequence ID" value="ENSCABP00000020772.1"/>
    <property type="gene ID" value="ENSCABG00000015314.1"/>
</dbReference>
<dbReference type="GO" id="GO:0045087">
    <property type="term" value="P:innate immune response"/>
    <property type="evidence" value="ECO:0007669"/>
    <property type="project" value="TreeGrafter"/>
</dbReference>
<dbReference type="GO" id="GO:0005654">
    <property type="term" value="C:nucleoplasm"/>
    <property type="evidence" value="ECO:0007669"/>
    <property type="project" value="TreeGrafter"/>
</dbReference>
<keyword evidence="7" id="KW-1185">Reference proteome</keyword>
<reference evidence="6" key="1">
    <citation type="submission" date="2025-08" db="UniProtKB">
        <authorList>
            <consortium name="Ensembl"/>
        </authorList>
    </citation>
    <scope>IDENTIFICATION</scope>
</reference>
<dbReference type="InterPro" id="IPR001841">
    <property type="entry name" value="Znf_RING"/>
</dbReference>
<dbReference type="GO" id="GO:0008270">
    <property type="term" value="F:zinc ion binding"/>
    <property type="evidence" value="ECO:0007669"/>
    <property type="project" value="UniProtKB-KW"/>
</dbReference>
<dbReference type="GO" id="GO:0060340">
    <property type="term" value="P:positive regulation of type I interferon-mediated signaling pathway"/>
    <property type="evidence" value="ECO:0007669"/>
    <property type="project" value="TreeGrafter"/>
</dbReference>
<dbReference type="PROSITE" id="PS00518">
    <property type="entry name" value="ZF_RING_1"/>
    <property type="match status" value="1"/>
</dbReference>
<evidence type="ECO:0000313" key="6">
    <source>
        <dbReference type="Ensembl" id="ENSCABP00000020772.1"/>
    </source>
</evidence>
<dbReference type="GeneTree" id="ENSGT00940000162489"/>
<accession>A0A8C0HEE8</accession>
<dbReference type="FunFam" id="3.30.40.10:FF:000362">
    <property type="entry name" value="E3 ubiquitin-protein ligase TRIM56"/>
    <property type="match status" value="1"/>
</dbReference>
<evidence type="ECO:0000259" key="5">
    <source>
        <dbReference type="PROSITE" id="PS50089"/>
    </source>
</evidence>
<dbReference type="OMA" id="QFTCENC"/>
<dbReference type="Pfam" id="PF13445">
    <property type="entry name" value="zf-RING_UBOX"/>
    <property type="match status" value="1"/>
</dbReference>
<organism evidence="6 7">
    <name type="scientific">Chelonoidis abingdonii</name>
    <name type="common">Abingdon island giant tortoise</name>
    <name type="synonym">Testudo abingdonii</name>
    <dbReference type="NCBI Taxonomy" id="106734"/>
    <lineage>
        <taxon>Eukaryota</taxon>
        <taxon>Metazoa</taxon>
        <taxon>Chordata</taxon>
        <taxon>Craniata</taxon>
        <taxon>Vertebrata</taxon>
        <taxon>Euteleostomi</taxon>
        <taxon>Archelosauria</taxon>
        <taxon>Testudinata</taxon>
        <taxon>Testudines</taxon>
        <taxon>Cryptodira</taxon>
        <taxon>Durocryptodira</taxon>
        <taxon>Testudinoidea</taxon>
        <taxon>Testudinidae</taxon>
        <taxon>Chelonoidis</taxon>
    </lineage>
</organism>
<dbReference type="PANTHER" id="PTHR25462">
    <property type="entry name" value="BONUS, ISOFORM C-RELATED"/>
    <property type="match status" value="1"/>
</dbReference>
<dbReference type="InterPro" id="IPR047153">
    <property type="entry name" value="TRIM45/56/19-like"/>
</dbReference>
<feature type="domain" description="RING-type" evidence="5">
    <location>
        <begin position="19"/>
        <end position="59"/>
    </location>
</feature>
<keyword evidence="1" id="KW-0479">Metal-binding</keyword>
<dbReference type="SMART" id="SM00184">
    <property type="entry name" value="RING"/>
    <property type="match status" value="1"/>
</dbReference>
<dbReference type="InterPro" id="IPR027370">
    <property type="entry name" value="Znf-RING_euk"/>
</dbReference>
<evidence type="ECO:0000256" key="1">
    <source>
        <dbReference type="ARBA" id="ARBA00022723"/>
    </source>
</evidence>
<dbReference type="PROSITE" id="PS50089">
    <property type="entry name" value="ZF_RING_2"/>
    <property type="match status" value="1"/>
</dbReference>
<keyword evidence="3" id="KW-0862">Zinc</keyword>
<dbReference type="Gene3D" id="3.30.40.10">
    <property type="entry name" value="Zinc/RING finger domain, C3HC4 (zinc finger)"/>
    <property type="match status" value="1"/>
</dbReference>
<evidence type="ECO:0000256" key="3">
    <source>
        <dbReference type="ARBA" id="ARBA00022833"/>
    </source>
</evidence>
<evidence type="ECO:0000256" key="4">
    <source>
        <dbReference type="PROSITE-ProRule" id="PRU00175"/>
    </source>
</evidence>
<evidence type="ECO:0000256" key="2">
    <source>
        <dbReference type="ARBA" id="ARBA00022771"/>
    </source>
</evidence>
<reference evidence="6" key="2">
    <citation type="submission" date="2025-09" db="UniProtKB">
        <authorList>
            <consortium name="Ensembl"/>
        </authorList>
    </citation>
    <scope>IDENTIFICATION</scope>
</reference>
<dbReference type="GO" id="GO:0061630">
    <property type="term" value="F:ubiquitin protein ligase activity"/>
    <property type="evidence" value="ECO:0007669"/>
    <property type="project" value="TreeGrafter"/>
</dbReference>
<protein>
    <recommendedName>
        <fullName evidence="5">RING-type domain-containing protein</fullName>
    </recommendedName>
</protein>
<proteinExistence type="predicted"/>
<keyword evidence="2 4" id="KW-0863">Zinc-finger</keyword>
<name>A0A8C0HEE8_CHEAB</name>
<dbReference type="InterPro" id="IPR017907">
    <property type="entry name" value="Znf_RING_CS"/>
</dbReference>